<dbReference type="InterPro" id="IPR001293">
    <property type="entry name" value="Znf_TRAF"/>
</dbReference>
<dbReference type="ExpressionAtlas" id="A0A0Q3N304">
    <property type="expression patterns" value="baseline"/>
</dbReference>
<dbReference type="Gramene" id="KQK11045">
    <property type="protein sequence ID" value="KQK11045"/>
    <property type="gene ID" value="BRADI_2g57790v3"/>
</dbReference>
<protein>
    <recommendedName>
        <fullName evidence="5">TRAF-type domain-containing protein</fullName>
    </recommendedName>
</protein>
<dbReference type="Gramene" id="KQK11046">
    <property type="protein sequence ID" value="KQK11046"/>
    <property type="gene ID" value="BRADI_2g57790v3"/>
</dbReference>
<dbReference type="RefSeq" id="XP_024314104.1">
    <property type="nucleotide sequence ID" value="XM_024458336.1"/>
</dbReference>
<dbReference type="Gramene" id="PNT73390">
    <property type="protein sequence ID" value="PNT73390"/>
    <property type="gene ID" value="BRADI_2g57790v3"/>
</dbReference>
<evidence type="ECO:0000313" key="7">
    <source>
        <dbReference type="EnsemblPlants" id="KQK11045"/>
    </source>
</evidence>
<dbReference type="InterPro" id="IPR013083">
    <property type="entry name" value="Znf_RING/FYVE/PHD"/>
</dbReference>
<accession>A0A0Q3N304</accession>
<reference evidence="7" key="3">
    <citation type="submission" date="2018-08" db="UniProtKB">
        <authorList>
            <consortium name="EnsemblPlants"/>
        </authorList>
    </citation>
    <scope>IDENTIFICATION</scope>
    <source>
        <strain evidence="7">cv. Bd21</strain>
    </source>
</reference>
<dbReference type="EMBL" id="CM000881">
    <property type="protein sequence ID" value="KQK11046.1"/>
    <property type="molecule type" value="Genomic_DNA"/>
</dbReference>
<organism evidence="6">
    <name type="scientific">Brachypodium distachyon</name>
    <name type="common">Purple false brome</name>
    <name type="synonym">Trachynia distachya</name>
    <dbReference type="NCBI Taxonomy" id="15368"/>
    <lineage>
        <taxon>Eukaryota</taxon>
        <taxon>Viridiplantae</taxon>
        <taxon>Streptophyta</taxon>
        <taxon>Embryophyta</taxon>
        <taxon>Tracheophyta</taxon>
        <taxon>Spermatophyta</taxon>
        <taxon>Magnoliopsida</taxon>
        <taxon>Liliopsida</taxon>
        <taxon>Poales</taxon>
        <taxon>Poaceae</taxon>
        <taxon>BOP clade</taxon>
        <taxon>Pooideae</taxon>
        <taxon>Stipodae</taxon>
        <taxon>Brachypodieae</taxon>
        <taxon>Brachypodium</taxon>
    </lineage>
</organism>
<dbReference type="GO" id="GO:0005737">
    <property type="term" value="C:cytoplasm"/>
    <property type="evidence" value="ECO:0000318"/>
    <property type="project" value="GO_Central"/>
</dbReference>
<evidence type="ECO:0000313" key="8">
    <source>
        <dbReference type="Proteomes" id="UP000008810"/>
    </source>
</evidence>
<evidence type="ECO:0000256" key="2">
    <source>
        <dbReference type="ARBA" id="ARBA00022771"/>
    </source>
</evidence>
<reference evidence="6 7" key="1">
    <citation type="journal article" date="2010" name="Nature">
        <title>Genome sequencing and analysis of the model grass Brachypodium distachyon.</title>
        <authorList>
            <consortium name="International Brachypodium Initiative"/>
        </authorList>
    </citation>
    <scope>NUCLEOTIDE SEQUENCE [LARGE SCALE GENOMIC DNA]</scope>
    <source>
        <strain evidence="6 7">Bd21</strain>
    </source>
</reference>
<dbReference type="PROSITE" id="PS50145">
    <property type="entry name" value="ZF_TRAF"/>
    <property type="match status" value="1"/>
</dbReference>
<dbReference type="GO" id="GO:0008270">
    <property type="term" value="F:zinc ion binding"/>
    <property type="evidence" value="ECO:0007669"/>
    <property type="project" value="UniProtKB-KW"/>
</dbReference>
<keyword evidence="1 4" id="KW-0479">Metal-binding</keyword>
<evidence type="ECO:0000313" key="6">
    <source>
        <dbReference type="EMBL" id="KQK11046.1"/>
    </source>
</evidence>
<dbReference type="EnsemblPlants" id="PNT73391">
    <property type="protein sequence ID" value="PNT73391"/>
    <property type="gene ID" value="BRADI_2g57790v3"/>
</dbReference>
<dbReference type="EMBL" id="CM000881">
    <property type="protein sequence ID" value="KQK11045.1"/>
    <property type="molecule type" value="Genomic_DNA"/>
</dbReference>
<evidence type="ECO:0000256" key="4">
    <source>
        <dbReference type="PROSITE-ProRule" id="PRU00207"/>
    </source>
</evidence>
<dbReference type="EnsemblPlants" id="PNT73390">
    <property type="protein sequence ID" value="PNT73390"/>
    <property type="gene ID" value="BRADI_2g57790v3"/>
</dbReference>
<proteinExistence type="predicted"/>
<evidence type="ECO:0000256" key="1">
    <source>
        <dbReference type="ARBA" id="ARBA00022723"/>
    </source>
</evidence>
<dbReference type="Pfam" id="PF02176">
    <property type="entry name" value="zf-TRAF"/>
    <property type="match status" value="1"/>
</dbReference>
<feature type="zinc finger region" description="TRAF-type" evidence="4">
    <location>
        <begin position="219"/>
        <end position="275"/>
    </location>
</feature>
<dbReference type="STRING" id="15368.A0A0Q3N304"/>
<sequence length="346" mass="38919">MELEIPAIVEAEVDDDRVLFPCPNCDIQMVHRLAQLLLSGLATACVDSTTFSFFFSLASARDSSSSSVVAVETRKELVDYITHRSTSIILDNTEETMSMDPSENLSIFLDDFASTKRNVVVGWLGLGLPYLSDSRDDRIDDLVQEMETTRFWPIHAREAIARSLLLVGNLDVSGRFHCREKLERKAADADGHVDCSFRPVRCQNQGCRAEVSALRAHEHDEVCPLKLLPCEQHCELSVIRSQMDRHCITSCPMKLTNCPFYQLGCESAFPSCNLESHCAQFLQSHLRKILLTHVPVSDRHDHLDLVEKRLLLLEKCDSHATLRKALDVRSLTKALAELEKSLNGQP</sequence>
<dbReference type="KEGG" id="bdi:100833260"/>
<gene>
    <name evidence="7" type="primary">LOC100833260</name>
    <name evidence="6" type="ORF">BRADI_2g57790v3</name>
</gene>
<dbReference type="OrthoDB" id="5574452at2759"/>
<dbReference type="EnsemblPlants" id="KQK11045">
    <property type="protein sequence ID" value="KQK11045"/>
    <property type="gene ID" value="BRADI_2g57790v3"/>
</dbReference>
<dbReference type="Gene3D" id="3.30.40.10">
    <property type="entry name" value="Zinc/RING finger domain, C3HC4 (zinc finger)"/>
    <property type="match status" value="1"/>
</dbReference>
<dbReference type="RefSeq" id="XP_003567365.1">
    <property type="nucleotide sequence ID" value="XM_003567317.4"/>
</dbReference>
<dbReference type="EMBL" id="CM000881">
    <property type="protein sequence ID" value="PNT73391.1"/>
    <property type="molecule type" value="Genomic_DNA"/>
</dbReference>
<dbReference type="Proteomes" id="UP000008810">
    <property type="component" value="Chromosome 2"/>
</dbReference>
<keyword evidence="3 4" id="KW-0862">Zinc</keyword>
<keyword evidence="8" id="KW-1185">Reference proteome</keyword>
<feature type="domain" description="TRAF-type" evidence="5">
    <location>
        <begin position="219"/>
        <end position="275"/>
    </location>
</feature>
<dbReference type="RefSeq" id="XP_014754354.1">
    <property type="nucleotide sequence ID" value="XM_014898868.2"/>
</dbReference>
<dbReference type="PANTHER" id="PTHR10131">
    <property type="entry name" value="TNF RECEPTOR ASSOCIATED FACTOR"/>
    <property type="match status" value="1"/>
</dbReference>
<evidence type="ECO:0000256" key="3">
    <source>
        <dbReference type="ARBA" id="ARBA00022833"/>
    </source>
</evidence>
<dbReference type="EnsemblPlants" id="KQK11046">
    <property type="protein sequence ID" value="KQK11046"/>
    <property type="gene ID" value="BRADI_2g57790v3"/>
</dbReference>
<name>A0A0Q3N304_BRADI</name>
<dbReference type="AlphaFoldDB" id="A0A0Q3N304"/>
<evidence type="ECO:0000259" key="5">
    <source>
        <dbReference type="PROSITE" id="PS50145"/>
    </source>
</evidence>
<keyword evidence="2 4" id="KW-0863">Zinc-finger</keyword>
<dbReference type="Gramene" id="PNT73391">
    <property type="protein sequence ID" value="PNT73391"/>
    <property type="gene ID" value="BRADI_2g57790v3"/>
</dbReference>
<dbReference type="PANTHER" id="PTHR10131:SF133">
    <property type="entry name" value="TRAF-TYPE DOMAIN-CONTAINING PROTEIN"/>
    <property type="match status" value="1"/>
</dbReference>
<dbReference type="GeneID" id="100833260"/>
<dbReference type="EMBL" id="CM000881">
    <property type="protein sequence ID" value="PNT73390.1"/>
    <property type="molecule type" value="Genomic_DNA"/>
</dbReference>
<reference evidence="6" key="2">
    <citation type="submission" date="2017-06" db="EMBL/GenBank/DDBJ databases">
        <title>WGS assembly of Brachypodium distachyon.</title>
        <authorList>
            <consortium name="The International Brachypodium Initiative"/>
            <person name="Lucas S."/>
            <person name="Harmon-Smith M."/>
            <person name="Lail K."/>
            <person name="Tice H."/>
            <person name="Grimwood J."/>
            <person name="Bruce D."/>
            <person name="Barry K."/>
            <person name="Shu S."/>
            <person name="Lindquist E."/>
            <person name="Wang M."/>
            <person name="Pitluck S."/>
            <person name="Vogel J.P."/>
            <person name="Garvin D.F."/>
            <person name="Mockler T.C."/>
            <person name="Schmutz J."/>
            <person name="Rokhsar D."/>
            <person name="Bevan M.W."/>
        </authorList>
    </citation>
    <scope>NUCLEOTIDE SEQUENCE</scope>
    <source>
        <strain evidence="6">Bd21</strain>
    </source>
</reference>